<feature type="transmembrane region" description="Helical" evidence="1">
    <location>
        <begin position="95"/>
        <end position="114"/>
    </location>
</feature>
<name>A0A1I0ASD7_9EURY</name>
<accession>A0A1I0ASD7</accession>
<dbReference type="Proteomes" id="UP000243338">
    <property type="component" value="Unassembled WGS sequence"/>
</dbReference>
<feature type="transmembrane region" description="Helical" evidence="1">
    <location>
        <begin position="264"/>
        <end position="280"/>
    </location>
</feature>
<dbReference type="EMBL" id="FOHQ01000005">
    <property type="protein sequence ID" value="SES96673.1"/>
    <property type="molecule type" value="Genomic_DNA"/>
</dbReference>
<keyword evidence="1" id="KW-0812">Transmembrane</keyword>
<feature type="transmembrane region" description="Helical" evidence="1">
    <location>
        <begin position="177"/>
        <end position="197"/>
    </location>
</feature>
<protein>
    <submittedName>
        <fullName evidence="3">EamA-like transporter family protein</fullName>
    </submittedName>
</protein>
<dbReference type="InterPro" id="IPR000620">
    <property type="entry name" value="EamA_dom"/>
</dbReference>
<dbReference type="OrthoDB" id="142253at2157"/>
<feature type="transmembrane region" description="Helical" evidence="1">
    <location>
        <begin position="120"/>
        <end position="139"/>
    </location>
</feature>
<organism evidence="3 4">
    <name type="scientific">Methanococcoides vulcani</name>
    <dbReference type="NCBI Taxonomy" id="1353158"/>
    <lineage>
        <taxon>Archaea</taxon>
        <taxon>Methanobacteriati</taxon>
        <taxon>Methanobacteriota</taxon>
        <taxon>Stenosarchaea group</taxon>
        <taxon>Methanomicrobia</taxon>
        <taxon>Methanosarcinales</taxon>
        <taxon>Methanosarcinaceae</taxon>
        <taxon>Methanococcoides</taxon>
    </lineage>
</organism>
<feature type="domain" description="EamA" evidence="2">
    <location>
        <begin position="155"/>
        <end position="280"/>
    </location>
</feature>
<sequence>MISPEILVIFFSLAAAATWGAADFGGGFATKRASVYSVVIITQAVGLVLLPFLALYFSEEFPPMNGMFWGFVAGVAGSLGLLALYHALSMGKMGVVAPISAVVTVALPVVYGAFNEGLPAGHQIAGFVMAIAAMWLISSTGEKGEIKKQDVVYPLLAGVGFGIFFISVDLFSESAVFWPLTVAKLSAVVVILGFALLRRSATVPSKGVLPLIILAGLFDTGGNLFFALASQVGRLDIATVIASLYPGSTVLLAWIILKERLSSMQWIGVVLALAAIALISL</sequence>
<evidence type="ECO:0000313" key="3">
    <source>
        <dbReference type="EMBL" id="SES96673.1"/>
    </source>
</evidence>
<proteinExistence type="predicted"/>
<reference evidence="4" key="1">
    <citation type="submission" date="2016-10" db="EMBL/GenBank/DDBJ databases">
        <authorList>
            <person name="Varghese N."/>
            <person name="Submissions S."/>
        </authorList>
    </citation>
    <scope>NUCLEOTIDE SEQUENCE [LARGE SCALE GENOMIC DNA]</scope>
    <source>
        <strain evidence="4">SLH 33</strain>
    </source>
</reference>
<keyword evidence="1" id="KW-0472">Membrane</keyword>
<dbReference type="SUPFAM" id="SSF103481">
    <property type="entry name" value="Multidrug resistance efflux transporter EmrE"/>
    <property type="match status" value="1"/>
</dbReference>
<feature type="transmembrane region" description="Helical" evidence="1">
    <location>
        <begin position="6"/>
        <end position="28"/>
    </location>
</feature>
<dbReference type="RefSeq" id="WP_091690228.1">
    <property type="nucleotide sequence ID" value="NZ_CAAGSJ010000006.1"/>
</dbReference>
<feature type="transmembrane region" description="Helical" evidence="1">
    <location>
        <begin position="235"/>
        <end position="257"/>
    </location>
</feature>
<dbReference type="STRING" id="1353158.SAMN04488587_1762"/>
<evidence type="ECO:0000256" key="1">
    <source>
        <dbReference type="SAM" id="Phobius"/>
    </source>
</evidence>
<feature type="transmembrane region" description="Helical" evidence="1">
    <location>
        <begin position="209"/>
        <end position="229"/>
    </location>
</feature>
<evidence type="ECO:0000313" key="4">
    <source>
        <dbReference type="Proteomes" id="UP000243338"/>
    </source>
</evidence>
<dbReference type="InterPro" id="IPR037185">
    <property type="entry name" value="EmrE-like"/>
</dbReference>
<gene>
    <name evidence="3" type="ORF">SAMN04488587_1762</name>
</gene>
<dbReference type="Gene3D" id="1.10.3730.20">
    <property type="match status" value="1"/>
</dbReference>
<dbReference type="GO" id="GO:0016020">
    <property type="term" value="C:membrane"/>
    <property type="evidence" value="ECO:0007669"/>
    <property type="project" value="InterPro"/>
</dbReference>
<keyword evidence="1" id="KW-1133">Transmembrane helix</keyword>
<keyword evidence="4" id="KW-1185">Reference proteome</keyword>
<feature type="transmembrane region" description="Helical" evidence="1">
    <location>
        <begin position="151"/>
        <end position="171"/>
    </location>
</feature>
<evidence type="ECO:0000259" key="2">
    <source>
        <dbReference type="Pfam" id="PF00892"/>
    </source>
</evidence>
<dbReference type="AlphaFoldDB" id="A0A1I0ASD7"/>
<dbReference type="Pfam" id="PF00892">
    <property type="entry name" value="EamA"/>
    <property type="match status" value="1"/>
</dbReference>
<feature type="transmembrane region" description="Helical" evidence="1">
    <location>
        <begin position="68"/>
        <end position="88"/>
    </location>
</feature>
<feature type="transmembrane region" description="Helical" evidence="1">
    <location>
        <begin position="35"/>
        <end position="56"/>
    </location>
</feature>